<protein>
    <submittedName>
        <fullName evidence="1">Uncharacterized protein</fullName>
    </submittedName>
</protein>
<dbReference type="Proteomes" id="UP000887013">
    <property type="component" value="Unassembled WGS sequence"/>
</dbReference>
<evidence type="ECO:0000313" key="2">
    <source>
        <dbReference type="Proteomes" id="UP000887013"/>
    </source>
</evidence>
<keyword evidence="2" id="KW-1185">Reference proteome</keyword>
<gene>
    <name evidence="1" type="ORF">NPIL_316211</name>
</gene>
<dbReference type="AlphaFoldDB" id="A0A8X6NF82"/>
<dbReference type="EMBL" id="BMAW01009045">
    <property type="protein sequence ID" value="GFT11780.1"/>
    <property type="molecule type" value="Genomic_DNA"/>
</dbReference>
<accession>A0A8X6NF82</accession>
<proteinExistence type="predicted"/>
<organism evidence="1 2">
    <name type="scientific">Nephila pilipes</name>
    <name type="common">Giant wood spider</name>
    <name type="synonym">Nephila maculata</name>
    <dbReference type="NCBI Taxonomy" id="299642"/>
    <lineage>
        <taxon>Eukaryota</taxon>
        <taxon>Metazoa</taxon>
        <taxon>Ecdysozoa</taxon>
        <taxon>Arthropoda</taxon>
        <taxon>Chelicerata</taxon>
        <taxon>Arachnida</taxon>
        <taxon>Araneae</taxon>
        <taxon>Araneomorphae</taxon>
        <taxon>Entelegynae</taxon>
        <taxon>Araneoidea</taxon>
        <taxon>Nephilidae</taxon>
        <taxon>Nephila</taxon>
    </lineage>
</organism>
<sequence>MDSLLATPHEIFPNTEVSVIFSVTLRNSDTKPLFVLSISQEKINVIDNLLKDYYASADLSPGTFENLRIIRQNLVAGDFNLKINHLKEENLSLKWSLAILQGSLQKRISDPTAQVHSNENIV</sequence>
<evidence type="ECO:0000313" key="1">
    <source>
        <dbReference type="EMBL" id="GFT11780.1"/>
    </source>
</evidence>
<reference evidence="1" key="1">
    <citation type="submission" date="2020-08" db="EMBL/GenBank/DDBJ databases">
        <title>Multicomponent nature underlies the extraordinary mechanical properties of spider dragline silk.</title>
        <authorList>
            <person name="Kono N."/>
            <person name="Nakamura H."/>
            <person name="Mori M."/>
            <person name="Yoshida Y."/>
            <person name="Ohtoshi R."/>
            <person name="Malay A.D."/>
            <person name="Moran D.A.P."/>
            <person name="Tomita M."/>
            <person name="Numata K."/>
            <person name="Arakawa K."/>
        </authorList>
    </citation>
    <scope>NUCLEOTIDE SEQUENCE</scope>
</reference>
<name>A0A8X6NF82_NEPPI</name>
<comment type="caution">
    <text evidence="1">The sequence shown here is derived from an EMBL/GenBank/DDBJ whole genome shotgun (WGS) entry which is preliminary data.</text>
</comment>